<proteinExistence type="predicted"/>
<dbReference type="Proteomes" id="UP000410492">
    <property type="component" value="Unassembled WGS sequence"/>
</dbReference>
<dbReference type="EMBL" id="CAACVG010001659">
    <property type="protein sequence ID" value="VEN35519.1"/>
    <property type="molecule type" value="Genomic_DNA"/>
</dbReference>
<keyword evidence="2" id="KW-1185">Reference proteome</keyword>
<protein>
    <submittedName>
        <fullName evidence="1">Uncharacterized protein</fullName>
    </submittedName>
</protein>
<reference evidence="1 2" key="1">
    <citation type="submission" date="2019-01" db="EMBL/GenBank/DDBJ databases">
        <authorList>
            <person name="Sayadi A."/>
        </authorList>
    </citation>
    <scope>NUCLEOTIDE SEQUENCE [LARGE SCALE GENOMIC DNA]</scope>
</reference>
<gene>
    <name evidence="1" type="ORF">CALMAC_LOCUS1419</name>
</gene>
<evidence type="ECO:0000313" key="1">
    <source>
        <dbReference type="EMBL" id="VEN35519.1"/>
    </source>
</evidence>
<evidence type="ECO:0000313" key="2">
    <source>
        <dbReference type="Proteomes" id="UP000410492"/>
    </source>
</evidence>
<name>A0A653BIY4_CALMS</name>
<dbReference type="AlphaFoldDB" id="A0A653BIY4"/>
<organism evidence="1 2">
    <name type="scientific">Callosobruchus maculatus</name>
    <name type="common">Southern cowpea weevil</name>
    <name type="synonym">Pulse bruchid</name>
    <dbReference type="NCBI Taxonomy" id="64391"/>
    <lineage>
        <taxon>Eukaryota</taxon>
        <taxon>Metazoa</taxon>
        <taxon>Ecdysozoa</taxon>
        <taxon>Arthropoda</taxon>
        <taxon>Hexapoda</taxon>
        <taxon>Insecta</taxon>
        <taxon>Pterygota</taxon>
        <taxon>Neoptera</taxon>
        <taxon>Endopterygota</taxon>
        <taxon>Coleoptera</taxon>
        <taxon>Polyphaga</taxon>
        <taxon>Cucujiformia</taxon>
        <taxon>Chrysomeloidea</taxon>
        <taxon>Chrysomelidae</taxon>
        <taxon>Bruchinae</taxon>
        <taxon>Bruchini</taxon>
        <taxon>Callosobruchus</taxon>
    </lineage>
</organism>
<accession>A0A653BIY4</accession>
<sequence length="94" mass="11099">MHLDHVYLSHLSWPSSRSHRSRRRNIRETVARLLCSRQPENRRATPPWKIRKNTNGNVEEGLCASACDNVCFNLLCTYHNLSFACLYYLDYNEQ</sequence>